<dbReference type="SFLD" id="SFLDG01129">
    <property type="entry name" value="C1.5:_HAD__Beta-PGM__Phosphata"/>
    <property type="match status" value="1"/>
</dbReference>
<dbReference type="InterPro" id="IPR050155">
    <property type="entry name" value="HAD-like_hydrolase_sf"/>
</dbReference>
<sequence>MPHASHDCEPPLIKAVLFDLDGTLVDTAPDLVAALNLSLAEHHYPQVTVNKMRQAASDGSLALVKAAQPNIDETKQVEIQQGLLRHYAQVNGTHSQMFDRLPALLDYLDAHSIPYGIVTNKPARFTRPLIEALKLTSRMKTVISGDSTLMSKPKAAPMLLAAQQIGCAPENILYLGDAERDLVAAANTHMFGGIAMWGYIGSDARPQDWPSNFSFQSAQDVMEFLMLEREK</sequence>
<keyword evidence="1" id="KW-0479">Metal-binding</keyword>
<protein>
    <submittedName>
        <fullName evidence="5">HAD-IA family hydrolase</fullName>
    </submittedName>
</protein>
<evidence type="ECO:0000313" key="6">
    <source>
        <dbReference type="Proteomes" id="UP000318126"/>
    </source>
</evidence>
<dbReference type="SFLD" id="SFLDS00003">
    <property type="entry name" value="Haloacid_Dehalogenase"/>
    <property type="match status" value="1"/>
</dbReference>
<dbReference type="Pfam" id="PF13419">
    <property type="entry name" value="HAD_2"/>
    <property type="match status" value="1"/>
</dbReference>
<dbReference type="GO" id="GO:0046872">
    <property type="term" value="F:metal ion binding"/>
    <property type="evidence" value="ECO:0007669"/>
    <property type="project" value="UniProtKB-KW"/>
</dbReference>
<organism evidence="5 6">
    <name type="scientific">Shewanella hanedai</name>
    <name type="common">Alteromonas hanedai</name>
    <dbReference type="NCBI Taxonomy" id="25"/>
    <lineage>
        <taxon>Bacteria</taxon>
        <taxon>Pseudomonadati</taxon>
        <taxon>Pseudomonadota</taxon>
        <taxon>Gammaproteobacteria</taxon>
        <taxon>Alteromonadales</taxon>
        <taxon>Shewanellaceae</taxon>
        <taxon>Shewanella</taxon>
    </lineage>
</organism>
<keyword evidence="4" id="KW-0119">Carbohydrate metabolism</keyword>
<dbReference type="EMBL" id="VKGK01000006">
    <property type="protein sequence ID" value="TRY15112.1"/>
    <property type="molecule type" value="Genomic_DNA"/>
</dbReference>
<evidence type="ECO:0000313" key="5">
    <source>
        <dbReference type="EMBL" id="TRY15112.1"/>
    </source>
</evidence>
<dbReference type="PANTHER" id="PTHR43434">
    <property type="entry name" value="PHOSPHOGLYCOLATE PHOSPHATASE"/>
    <property type="match status" value="1"/>
</dbReference>
<dbReference type="Gene3D" id="1.10.150.240">
    <property type="entry name" value="Putative phosphatase, domain 2"/>
    <property type="match status" value="1"/>
</dbReference>
<proteinExistence type="predicted"/>
<keyword evidence="6" id="KW-1185">Reference proteome</keyword>
<gene>
    <name evidence="5" type="ORF">FN961_07345</name>
</gene>
<keyword evidence="3" id="KW-0460">Magnesium</keyword>
<dbReference type="SUPFAM" id="SSF56784">
    <property type="entry name" value="HAD-like"/>
    <property type="match status" value="1"/>
</dbReference>
<dbReference type="GO" id="GO:0008967">
    <property type="term" value="F:phosphoglycolate phosphatase activity"/>
    <property type="evidence" value="ECO:0007669"/>
    <property type="project" value="TreeGrafter"/>
</dbReference>
<dbReference type="Proteomes" id="UP000318126">
    <property type="component" value="Unassembled WGS sequence"/>
</dbReference>
<dbReference type="InterPro" id="IPR041492">
    <property type="entry name" value="HAD_2"/>
</dbReference>
<evidence type="ECO:0000256" key="3">
    <source>
        <dbReference type="ARBA" id="ARBA00022842"/>
    </source>
</evidence>
<evidence type="ECO:0000256" key="1">
    <source>
        <dbReference type="ARBA" id="ARBA00022723"/>
    </source>
</evidence>
<dbReference type="InterPro" id="IPR023198">
    <property type="entry name" value="PGP-like_dom2"/>
</dbReference>
<dbReference type="PANTHER" id="PTHR43434:SF23">
    <property type="entry name" value="PHOSPHOGLYCOLATE PHOSPHATASE"/>
    <property type="match status" value="1"/>
</dbReference>
<dbReference type="InterPro" id="IPR023214">
    <property type="entry name" value="HAD_sf"/>
</dbReference>
<dbReference type="InterPro" id="IPR006439">
    <property type="entry name" value="HAD-SF_hydro_IA"/>
</dbReference>
<keyword evidence="2 5" id="KW-0378">Hydrolase</keyword>
<comment type="caution">
    <text evidence="5">The sequence shown here is derived from an EMBL/GenBank/DDBJ whole genome shotgun (WGS) entry which is preliminary data.</text>
</comment>
<reference evidence="6" key="1">
    <citation type="submission" date="2019-07" db="EMBL/GenBank/DDBJ databases">
        <title>Shewanella sp. YLB-08 draft genomic sequence.</title>
        <authorList>
            <person name="Yu L."/>
        </authorList>
    </citation>
    <scope>NUCLEOTIDE SEQUENCE [LARGE SCALE GENOMIC DNA]</scope>
    <source>
        <strain evidence="6">JCM 20706</strain>
    </source>
</reference>
<dbReference type="GO" id="GO:0005829">
    <property type="term" value="C:cytosol"/>
    <property type="evidence" value="ECO:0007669"/>
    <property type="project" value="TreeGrafter"/>
</dbReference>
<dbReference type="RefSeq" id="WP_143563899.1">
    <property type="nucleotide sequence ID" value="NZ_BMPL01000005.1"/>
</dbReference>
<dbReference type="GO" id="GO:0006281">
    <property type="term" value="P:DNA repair"/>
    <property type="evidence" value="ECO:0007669"/>
    <property type="project" value="TreeGrafter"/>
</dbReference>
<dbReference type="AlphaFoldDB" id="A0A553JRM6"/>
<dbReference type="InterPro" id="IPR036412">
    <property type="entry name" value="HAD-like_sf"/>
</dbReference>
<evidence type="ECO:0000256" key="4">
    <source>
        <dbReference type="ARBA" id="ARBA00023277"/>
    </source>
</evidence>
<evidence type="ECO:0000256" key="2">
    <source>
        <dbReference type="ARBA" id="ARBA00022801"/>
    </source>
</evidence>
<dbReference type="NCBIfam" id="TIGR01549">
    <property type="entry name" value="HAD-SF-IA-v1"/>
    <property type="match status" value="1"/>
</dbReference>
<dbReference type="Gene3D" id="3.40.50.1000">
    <property type="entry name" value="HAD superfamily/HAD-like"/>
    <property type="match status" value="1"/>
</dbReference>
<accession>A0A553JRM6</accession>
<dbReference type="OrthoDB" id="9776368at2"/>
<name>A0A553JRM6_SHEHA</name>